<protein>
    <submittedName>
        <fullName evidence="1">Uncharacterized protein</fullName>
    </submittedName>
</protein>
<organism evidence="1 2">
    <name type="scientific">Candidatus Thiodiazotropha lotti</name>
    <dbReference type="NCBI Taxonomy" id="2792787"/>
    <lineage>
        <taxon>Bacteria</taxon>
        <taxon>Pseudomonadati</taxon>
        <taxon>Pseudomonadota</taxon>
        <taxon>Gammaproteobacteria</taxon>
        <taxon>Chromatiales</taxon>
        <taxon>Sedimenticolaceae</taxon>
        <taxon>Candidatus Thiodiazotropha</taxon>
    </lineage>
</organism>
<name>A0A9E4K2A9_9GAMM</name>
<accession>A0A9E4K2A9</accession>
<comment type="caution">
    <text evidence="1">The sequence shown here is derived from an EMBL/GenBank/DDBJ whole genome shotgun (WGS) entry which is preliminary data.</text>
</comment>
<sequence>MLLRRMIRTVLLITRHQTETENRPEARSRRVNGHYAPQRLLALVGLLFFASEGFADSHAWQGALQDGSQIAIDPNTNKVTRTAEGISSPLWDGVHSLDNGAVIIVRNGVVIKDVAIIEAQREQERDRLNAACMQLVRKVCGEHNECSDQPACNPARQLLAMEREELNESWAGMVLESSTHCLEGLGNEEFFKTCKRSSGEKTPCETLQLKVCGKQNQCAERESCGAANQLVTMEKQDKFSVPGGFTYATAQCRDVLAKQNDFFELCE</sequence>
<dbReference type="EMBL" id="JAEPDI010000001">
    <property type="protein sequence ID" value="MCG7938047.1"/>
    <property type="molecule type" value="Genomic_DNA"/>
</dbReference>
<dbReference type="Proteomes" id="UP000886687">
    <property type="component" value="Unassembled WGS sequence"/>
</dbReference>
<dbReference type="AlphaFoldDB" id="A0A9E4K2A9"/>
<proteinExistence type="predicted"/>
<evidence type="ECO:0000313" key="1">
    <source>
        <dbReference type="EMBL" id="MCG7938047.1"/>
    </source>
</evidence>
<evidence type="ECO:0000313" key="2">
    <source>
        <dbReference type="Proteomes" id="UP000886687"/>
    </source>
</evidence>
<reference evidence="1" key="1">
    <citation type="journal article" date="2021" name="Proc. Natl. Acad. Sci. U.S.A.">
        <title>Global biogeography of chemosynthetic symbionts reveals both localized and globally distributed symbiont groups. .</title>
        <authorList>
            <person name="Osvatic J.T."/>
            <person name="Wilkins L.G.E."/>
            <person name="Leibrecht L."/>
            <person name="Leray M."/>
            <person name="Zauner S."/>
            <person name="Polzin J."/>
            <person name="Camacho Y."/>
            <person name="Gros O."/>
            <person name="van Gils J.A."/>
            <person name="Eisen J.A."/>
            <person name="Petersen J.M."/>
            <person name="Yuen B."/>
        </authorList>
    </citation>
    <scope>NUCLEOTIDE SEQUENCE</scope>
    <source>
        <strain evidence="1">MAGL173</strain>
    </source>
</reference>
<gene>
    <name evidence="1" type="ORF">JAZ04_04200</name>
</gene>